<accession>A0A397W1S6</accession>
<evidence type="ECO:0000313" key="2">
    <source>
        <dbReference type="Proteomes" id="UP000266673"/>
    </source>
</evidence>
<proteinExistence type="predicted"/>
<organism evidence="1 2">
    <name type="scientific">Gigaspora rosea</name>
    <dbReference type="NCBI Taxonomy" id="44941"/>
    <lineage>
        <taxon>Eukaryota</taxon>
        <taxon>Fungi</taxon>
        <taxon>Fungi incertae sedis</taxon>
        <taxon>Mucoromycota</taxon>
        <taxon>Glomeromycotina</taxon>
        <taxon>Glomeromycetes</taxon>
        <taxon>Diversisporales</taxon>
        <taxon>Gigasporaceae</taxon>
        <taxon>Gigaspora</taxon>
    </lineage>
</organism>
<reference evidence="1 2" key="1">
    <citation type="submission" date="2018-06" db="EMBL/GenBank/DDBJ databases">
        <title>Comparative genomics reveals the genomic features of Rhizophagus irregularis, R. cerebriforme, R. diaphanum and Gigaspora rosea, and their symbiotic lifestyle signature.</title>
        <authorList>
            <person name="Morin E."/>
            <person name="San Clemente H."/>
            <person name="Chen E.C.H."/>
            <person name="De La Providencia I."/>
            <person name="Hainaut M."/>
            <person name="Kuo A."/>
            <person name="Kohler A."/>
            <person name="Murat C."/>
            <person name="Tang N."/>
            <person name="Roy S."/>
            <person name="Loubradou J."/>
            <person name="Henrissat B."/>
            <person name="Grigoriev I.V."/>
            <person name="Corradi N."/>
            <person name="Roux C."/>
            <person name="Martin F.M."/>
        </authorList>
    </citation>
    <scope>NUCLEOTIDE SEQUENCE [LARGE SCALE GENOMIC DNA]</scope>
    <source>
        <strain evidence="1 2">DAOM 194757</strain>
    </source>
</reference>
<protein>
    <recommendedName>
        <fullName evidence="3">SbsA Ig-like domain-containing protein</fullName>
    </recommendedName>
</protein>
<gene>
    <name evidence="1" type="ORF">C2G38_50685</name>
</gene>
<evidence type="ECO:0008006" key="3">
    <source>
        <dbReference type="Google" id="ProtNLM"/>
    </source>
</evidence>
<dbReference type="EMBL" id="QKWP01000106">
    <property type="protein sequence ID" value="RIB27229.1"/>
    <property type="molecule type" value="Genomic_DNA"/>
</dbReference>
<sequence>MIADIIPSNNSIVDSSTTNISIYFSSPVYLSTGNISIHKASNHRIRQTVSVTSEFCNLSDDRKVVVISIINSTFNEYGEKYYMRIDDNFANAVNFNNESLRGIEKEVWFFKSAYTAPQSETAATGLTVFTVDASKKFSTLSTTEKSKYIDTLLDEFADKVPIRRERLSWEIFQPFEFGQIAISVRIDLPINKTENTENTVPGVISNLNTMILYKRITNFSTSVTNDLDSTLGFRLLGEE</sequence>
<name>A0A397W1S6_9GLOM</name>
<comment type="caution">
    <text evidence="1">The sequence shown here is derived from an EMBL/GenBank/DDBJ whole genome shotgun (WGS) entry which is preliminary data.</text>
</comment>
<dbReference type="AlphaFoldDB" id="A0A397W1S6"/>
<evidence type="ECO:0000313" key="1">
    <source>
        <dbReference type="EMBL" id="RIB27229.1"/>
    </source>
</evidence>
<dbReference type="OrthoDB" id="2438981at2759"/>
<dbReference type="Proteomes" id="UP000266673">
    <property type="component" value="Unassembled WGS sequence"/>
</dbReference>
<keyword evidence="2" id="KW-1185">Reference proteome</keyword>